<proteinExistence type="predicted"/>
<evidence type="ECO:0000313" key="2">
    <source>
        <dbReference type="Proteomes" id="UP001589858"/>
    </source>
</evidence>
<dbReference type="Gene3D" id="3.40.50.720">
    <property type="entry name" value="NAD(P)-binding Rossmann-like Domain"/>
    <property type="match status" value="1"/>
</dbReference>
<sequence>MQREVYETLVLSDDEVRAVFDWAGAVAALGAAYAAPLAEAGFPPRTMARGEGVWLRSLTGVMPGQAVMGAKLIAASPVAGAASYLISLFDGQTMALDALLDGNAITGFRTAATSALAARRLLAEAQPRVAVIGSGFEARTHLEALAQSGPLAQVLVFSPREASRAAFCAAMADKGIAVTAAASAEAAVAASDLVICAARSRDETPTLLGRWLRPGMTVVSIGSTLPEQREIDSEAVARADLIVADMVEEVAHDTGDMIAARSQGVAFAEKLVSLAEVVGGRHPGRGDARQIMLYKSVGAAIQDLAVARMCAARARQLGIGSTIPAPIRPVSKGK</sequence>
<dbReference type="PANTHER" id="PTHR13812:SF19">
    <property type="entry name" value="KETIMINE REDUCTASE MU-CRYSTALLIN"/>
    <property type="match status" value="1"/>
</dbReference>
<dbReference type="RefSeq" id="WP_267218568.1">
    <property type="nucleotide sequence ID" value="NZ_JAPCWC010000001.1"/>
</dbReference>
<evidence type="ECO:0000313" key="1">
    <source>
        <dbReference type="EMBL" id="MFC0686766.1"/>
    </source>
</evidence>
<keyword evidence="2" id="KW-1185">Reference proteome</keyword>
<dbReference type="InterPro" id="IPR036291">
    <property type="entry name" value="NAD(P)-bd_dom_sf"/>
</dbReference>
<dbReference type="Pfam" id="PF02423">
    <property type="entry name" value="OCD_Mu_crystall"/>
    <property type="match status" value="1"/>
</dbReference>
<name>A0ABV6SBY3_9SPHN</name>
<dbReference type="PIRSF" id="PIRSF001439">
    <property type="entry name" value="CryM"/>
    <property type="match status" value="1"/>
</dbReference>
<dbReference type="InterPro" id="IPR023401">
    <property type="entry name" value="ODC_N"/>
</dbReference>
<dbReference type="SUPFAM" id="SSF51735">
    <property type="entry name" value="NAD(P)-binding Rossmann-fold domains"/>
    <property type="match status" value="1"/>
</dbReference>
<dbReference type="Gene3D" id="3.30.1780.10">
    <property type="entry name" value="ornithine cyclodeaminase, domain 1"/>
    <property type="match status" value="1"/>
</dbReference>
<dbReference type="Proteomes" id="UP001589858">
    <property type="component" value="Unassembled WGS sequence"/>
</dbReference>
<protein>
    <submittedName>
        <fullName evidence="1">Ornithine cyclodeaminase family protein</fullName>
    </submittedName>
</protein>
<dbReference type="EMBL" id="JBHLTM010000075">
    <property type="protein sequence ID" value="MFC0686766.1"/>
    <property type="molecule type" value="Genomic_DNA"/>
</dbReference>
<gene>
    <name evidence="1" type="ORF">ACFFF8_19460</name>
</gene>
<reference evidence="1 2" key="1">
    <citation type="submission" date="2024-09" db="EMBL/GenBank/DDBJ databases">
        <authorList>
            <person name="Sun Q."/>
            <person name="Mori K."/>
        </authorList>
    </citation>
    <scope>NUCLEOTIDE SEQUENCE [LARGE SCALE GENOMIC DNA]</scope>
    <source>
        <strain evidence="1 2">CICC 11035S</strain>
    </source>
</reference>
<organism evidence="1 2">
    <name type="scientific">Novosphingobium clariflavum</name>
    <dbReference type="NCBI Taxonomy" id="2029884"/>
    <lineage>
        <taxon>Bacteria</taxon>
        <taxon>Pseudomonadati</taxon>
        <taxon>Pseudomonadota</taxon>
        <taxon>Alphaproteobacteria</taxon>
        <taxon>Sphingomonadales</taxon>
        <taxon>Sphingomonadaceae</taxon>
        <taxon>Novosphingobium</taxon>
    </lineage>
</organism>
<dbReference type="InterPro" id="IPR003462">
    <property type="entry name" value="ODC_Mu_crystall"/>
</dbReference>
<comment type="caution">
    <text evidence="1">The sequence shown here is derived from an EMBL/GenBank/DDBJ whole genome shotgun (WGS) entry which is preliminary data.</text>
</comment>
<dbReference type="PANTHER" id="PTHR13812">
    <property type="entry name" value="KETIMINE REDUCTASE MU-CRYSTALLIN"/>
    <property type="match status" value="1"/>
</dbReference>
<accession>A0ABV6SBY3</accession>